<dbReference type="SUPFAM" id="SSF51430">
    <property type="entry name" value="NAD(P)-linked oxidoreductase"/>
    <property type="match status" value="1"/>
</dbReference>
<organism evidence="8 9">
    <name type="scientific">Rhizodiscina lignyota</name>
    <dbReference type="NCBI Taxonomy" id="1504668"/>
    <lineage>
        <taxon>Eukaryota</taxon>
        <taxon>Fungi</taxon>
        <taxon>Dikarya</taxon>
        <taxon>Ascomycota</taxon>
        <taxon>Pezizomycotina</taxon>
        <taxon>Dothideomycetes</taxon>
        <taxon>Pleosporomycetidae</taxon>
        <taxon>Aulographales</taxon>
        <taxon>Rhizodiscinaceae</taxon>
        <taxon>Rhizodiscina</taxon>
    </lineage>
</organism>
<name>A0A9P4I575_9PEZI</name>
<dbReference type="AlphaFoldDB" id="A0A9P4I575"/>
<gene>
    <name evidence="8" type="ORF">NA57DRAFT_79105</name>
</gene>
<dbReference type="InterPro" id="IPR020471">
    <property type="entry name" value="AKR"/>
</dbReference>
<dbReference type="PIRSF" id="PIRSF000097">
    <property type="entry name" value="AKR"/>
    <property type="match status" value="1"/>
</dbReference>
<dbReference type="PROSITE" id="PS00062">
    <property type="entry name" value="ALDOKETO_REDUCTASE_2"/>
    <property type="match status" value="1"/>
</dbReference>
<dbReference type="InterPro" id="IPR023210">
    <property type="entry name" value="NADP_OxRdtase_dom"/>
</dbReference>
<proteinExistence type="inferred from homology"/>
<reference evidence="8" key="1">
    <citation type="journal article" date="2020" name="Stud. Mycol.">
        <title>101 Dothideomycetes genomes: a test case for predicting lifestyles and emergence of pathogens.</title>
        <authorList>
            <person name="Haridas S."/>
            <person name="Albert R."/>
            <person name="Binder M."/>
            <person name="Bloem J."/>
            <person name="Labutti K."/>
            <person name="Salamov A."/>
            <person name="Andreopoulos B."/>
            <person name="Baker S."/>
            <person name="Barry K."/>
            <person name="Bills G."/>
            <person name="Bluhm B."/>
            <person name="Cannon C."/>
            <person name="Castanera R."/>
            <person name="Culley D."/>
            <person name="Daum C."/>
            <person name="Ezra D."/>
            <person name="Gonzalez J."/>
            <person name="Henrissat B."/>
            <person name="Kuo A."/>
            <person name="Liang C."/>
            <person name="Lipzen A."/>
            <person name="Lutzoni F."/>
            <person name="Magnuson J."/>
            <person name="Mondo S."/>
            <person name="Nolan M."/>
            <person name="Ohm R."/>
            <person name="Pangilinan J."/>
            <person name="Park H.-J."/>
            <person name="Ramirez L."/>
            <person name="Alfaro M."/>
            <person name="Sun H."/>
            <person name="Tritt A."/>
            <person name="Yoshinaga Y."/>
            <person name="Zwiers L.-H."/>
            <person name="Turgeon B."/>
            <person name="Goodwin S."/>
            <person name="Spatafora J."/>
            <person name="Crous P."/>
            <person name="Grigoriev I."/>
        </authorList>
    </citation>
    <scope>NUCLEOTIDE SEQUENCE</scope>
    <source>
        <strain evidence="8">CBS 133067</strain>
    </source>
</reference>
<dbReference type="PRINTS" id="PR00069">
    <property type="entry name" value="ALDKETRDTASE"/>
</dbReference>
<feature type="site" description="Lowers pKa of active site Tyr" evidence="5">
    <location>
        <position position="83"/>
    </location>
</feature>
<protein>
    <submittedName>
        <fullName evidence="8">Aldo/keto reductase</fullName>
    </submittedName>
</protein>
<feature type="domain" description="NADP-dependent oxidoreductase" evidence="7">
    <location>
        <begin position="27"/>
        <end position="276"/>
    </location>
</feature>
<comment type="similarity">
    <text evidence="1">Belongs to the aldo/keto reductase family.</text>
</comment>
<accession>A0A9P4I575</accession>
<dbReference type="EMBL" id="ML978131">
    <property type="protein sequence ID" value="KAF2095376.1"/>
    <property type="molecule type" value="Genomic_DNA"/>
</dbReference>
<keyword evidence="9" id="KW-1185">Reference proteome</keyword>
<evidence type="ECO:0000256" key="1">
    <source>
        <dbReference type="ARBA" id="ARBA00007905"/>
    </source>
</evidence>
<evidence type="ECO:0000256" key="2">
    <source>
        <dbReference type="ARBA" id="ARBA00023002"/>
    </source>
</evidence>
<sequence>MAKLDINTKYPMNSGFEIPVLGYGVYQTPADEAASVVHHALKTGYRHIDSAVAYRNEAPSSAGMNTFMKETNIPRGELFFTSKVPARNLNYENAKKVIDETLNKTGLDYIDLYLLHAPYGGKQGRLGAWRALVEAVEAGKIRSIGVSNYGVHHLEELEQYIKETDAKQGKGKGGILSVNQVELHPWLARPDIVDWCKARGVVVEAYSPLVQGQRAKDKTLAMLSKKHNKTWAQILIRWSLQKGFVPLPKSVTKSRIEDNANVYDFELSDEDMKSLDTGEYSPCTWDPTTSRD</sequence>
<dbReference type="GO" id="GO:0016491">
    <property type="term" value="F:oxidoreductase activity"/>
    <property type="evidence" value="ECO:0007669"/>
    <property type="project" value="UniProtKB-KW"/>
</dbReference>
<feature type="region of interest" description="Disordered" evidence="6">
    <location>
        <begin position="273"/>
        <end position="292"/>
    </location>
</feature>
<comment type="caution">
    <text evidence="8">The sequence shown here is derived from an EMBL/GenBank/DDBJ whole genome shotgun (WGS) entry which is preliminary data.</text>
</comment>
<dbReference type="PANTHER" id="PTHR43827:SF13">
    <property type="entry name" value="ALDO_KETO REDUCTASE FAMILY PROTEIN"/>
    <property type="match status" value="1"/>
</dbReference>
<evidence type="ECO:0000256" key="3">
    <source>
        <dbReference type="PIRSR" id="PIRSR000097-1"/>
    </source>
</evidence>
<feature type="binding site" evidence="4">
    <location>
        <position position="116"/>
    </location>
    <ligand>
        <name>substrate</name>
    </ligand>
</feature>
<keyword evidence="2" id="KW-0560">Oxidoreductase</keyword>
<evidence type="ECO:0000259" key="7">
    <source>
        <dbReference type="Pfam" id="PF00248"/>
    </source>
</evidence>
<dbReference type="InterPro" id="IPR018170">
    <property type="entry name" value="Aldo/ket_reductase_CS"/>
</dbReference>
<dbReference type="PANTHER" id="PTHR43827">
    <property type="entry name" value="2,5-DIKETO-D-GLUCONIC ACID REDUCTASE"/>
    <property type="match status" value="1"/>
</dbReference>
<feature type="active site" description="Proton donor" evidence="3">
    <location>
        <position position="54"/>
    </location>
</feature>
<evidence type="ECO:0000256" key="4">
    <source>
        <dbReference type="PIRSR" id="PIRSR000097-2"/>
    </source>
</evidence>
<dbReference type="Gene3D" id="3.20.20.100">
    <property type="entry name" value="NADP-dependent oxidoreductase domain"/>
    <property type="match status" value="1"/>
</dbReference>
<dbReference type="Proteomes" id="UP000799772">
    <property type="component" value="Unassembled WGS sequence"/>
</dbReference>
<evidence type="ECO:0000256" key="6">
    <source>
        <dbReference type="SAM" id="MobiDB-lite"/>
    </source>
</evidence>
<dbReference type="OrthoDB" id="416253at2759"/>
<dbReference type="CDD" id="cd19071">
    <property type="entry name" value="AKR_AKR1-5-like"/>
    <property type="match status" value="1"/>
</dbReference>
<dbReference type="InterPro" id="IPR036812">
    <property type="entry name" value="NAD(P)_OxRdtase_dom_sf"/>
</dbReference>
<dbReference type="FunFam" id="3.20.20.100:FF:000015">
    <property type="entry name" value="Oxidoreductase, aldo/keto reductase family"/>
    <property type="match status" value="1"/>
</dbReference>
<evidence type="ECO:0000256" key="5">
    <source>
        <dbReference type="PIRSR" id="PIRSR000097-3"/>
    </source>
</evidence>
<evidence type="ECO:0000313" key="9">
    <source>
        <dbReference type="Proteomes" id="UP000799772"/>
    </source>
</evidence>
<evidence type="ECO:0000313" key="8">
    <source>
        <dbReference type="EMBL" id="KAF2095376.1"/>
    </source>
</evidence>
<dbReference type="Pfam" id="PF00248">
    <property type="entry name" value="Aldo_ket_red"/>
    <property type="match status" value="1"/>
</dbReference>